<dbReference type="EMBL" id="JAINUG010000013">
    <property type="protein sequence ID" value="KAJ8414408.1"/>
    <property type="molecule type" value="Genomic_DNA"/>
</dbReference>
<accession>A0AAD7T5N0</accession>
<sequence length="169" mass="18802">MATLKQQFEESMSCHGISKVTYSSMKNLHRKLEKELAESIHICPDDSGKLLVYGDSLSKSDLVKRTHALQVELDAMRAQSVELVAKAALLLRNEIKQNETNQTWPPDVEQDKDIIPQSVSKFLQTLLTGKTASPQPSERVERLTNSLGSDLVFAVTGGKTKPPKRLTLE</sequence>
<comment type="caution">
    <text evidence="1">The sequence shown here is derived from an EMBL/GenBank/DDBJ whole genome shotgun (WGS) entry which is preliminary data.</text>
</comment>
<evidence type="ECO:0000313" key="1">
    <source>
        <dbReference type="EMBL" id="KAJ8414408.1"/>
    </source>
</evidence>
<reference evidence="1" key="1">
    <citation type="journal article" date="2023" name="Science">
        <title>Genome structures resolve the early diversification of teleost fishes.</title>
        <authorList>
            <person name="Parey E."/>
            <person name="Louis A."/>
            <person name="Montfort J."/>
            <person name="Bouchez O."/>
            <person name="Roques C."/>
            <person name="Iampietro C."/>
            <person name="Lluch J."/>
            <person name="Castinel A."/>
            <person name="Donnadieu C."/>
            <person name="Desvignes T."/>
            <person name="Floi Bucao C."/>
            <person name="Jouanno E."/>
            <person name="Wen M."/>
            <person name="Mejri S."/>
            <person name="Dirks R."/>
            <person name="Jansen H."/>
            <person name="Henkel C."/>
            <person name="Chen W.J."/>
            <person name="Zahm M."/>
            <person name="Cabau C."/>
            <person name="Klopp C."/>
            <person name="Thompson A.W."/>
            <person name="Robinson-Rechavi M."/>
            <person name="Braasch I."/>
            <person name="Lecointre G."/>
            <person name="Bobe J."/>
            <person name="Postlethwait J.H."/>
            <person name="Berthelot C."/>
            <person name="Roest Crollius H."/>
            <person name="Guiguen Y."/>
        </authorList>
    </citation>
    <scope>NUCLEOTIDE SEQUENCE</scope>
    <source>
        <strain evidence="1">NC1722</strain>
    </source>
</reference>
<protein>
    <submittedName>
        <fullName evidence="1">Uncharacterized protein</fullName>
    </submittedName>
</protein>
<dbReference type="Proteomes" id="UP001221898">
    <property type="component" value="Unassembled WGS sequence"/>
</dbReference>
<proteinExistence type="predicted"/>
<keyword evidence="2" id="KW-1185">Reference proteome</keyword>
<dbReference type="AlphaFoldDB" id="A0AAD7T5N0"/>
<evidence type="ECO:0000313" key="2">
    <source>
        <dbReference type="Proteomes" id="UP001221898"/>
    </source>
</evidence>
<gene>
    <name evidence="1" type="ORF">AAFF_G00052780</name>
</gene>
<name>A0AAD7T5N0_9TELE</name>
<organism evidence="1 2">
    <name type="scientific">Aldrovandia affinis</name>
    <dbReference type="NCBI Taxonomy" id="143900"/>
    <lineage>
        <taxon>Eukaryota</taxon>
        <taxon>Metazoa</taxon>
        <taxon>Chordata</taxon>
        <taxon>Craniata</taxon>
        <taxon>Vertebrata</taxon>
        <taxon>Euteleostomi</taxon>
        <taxon>Actinopterygii</taxon>
        <taxon>Neopterygii</taxon>
        <taxon>Teleostei</taxon>
        <taxon>Notacanthiformes</taxon>
        <taxon>Halosauridae</taxon>
        <taxon>Aldrovandia</taxon>
    </lineage>
</organism>